<dbReference type="Proteomes" id="UP000504607">
    <property type="component" value="Unplaced"/>
</dbReference>
<evidence type="ECO:0000313" key="2">
    <source>
        <dbReference type="RefSeq" id="XP_010910238.1"/>
    </source>
</evidence>
<name>A0A6I9QLF4_ELAGV</name>
<proteinExistence type="predicted"/>
<dbReference type="InterPro" id="IPR050951">
    <property type="entry name" value="Retrovirus_Pol_polyprotein"/>
</dbReference>
<protein>
    <submittedName>
        <fullName evidence="2">Uncharacterized protein LOC105036174</fullName>
    </submittedName>
</protein>
<sequence>MDQSPDVFALVLLEENEEQEDIPPMLKPLLEEFQDVEFVLYSDHEALKYINGQHKLSNRHAKLGEFFQAYTFMIKHKSGTQNQVTNALSRRCGLLSLMQVKVLRFEAIKELYKEDLNFSKVWSKCSKGAWKDFLLQDGYLFKNNRLCIPRCSLREAIIKEAHGGGLGGHLG</sequence>
<dbReference type="AlphaFoldDB" id="A0A6I9QLF4"/>
<organism evidence="1 2">
    <name type="scientific">Elaeis guineensis var. tenera</name>
    <name type="common">Oil palm</name>
    <dbReference type="NCBI Taxonomy" id="51953"/>
    <lineage>
        <taxon>Eukaryota</taxon>
        <taxon>Viridiplantae</taxon>
        <taxon>Streptophyta</taxon>
        <taxon>Embryophyta</taxon>
        <taxon>Tracheophyta</taxon>
        <taxon>Spermatophyta</taxon>
        <taxon>Magnoliopsida</taxon>
        <taxon>Liliopsida</taxon>
        <taxon>Arecaceae</taxon>
        <taxon>Arecoideae</taxon>
        <taxon>Cocoseae</taxon>
        <taxon>Elaeidinae</taxon>
        <taxon>Elaeis</taxon>
    </lineage>
</organism>
<dbReference type="PANTHER" id="PTHR37984:SF5">
    <property type="entry name" value="PROTEIN NYNRIN-LIKE"/>
    <property type="match status" value="1"/>
</dbReference>
<accession>A0A6I9QLF4</accession>
<dbReference type="OrthoDB" id="1932715at2759"/>
<dbReference type="InParanoid" id="A0A6I9QLF4"/>
<dbReference type="RefSeq" id="XP_010910238.1">
    <property type="nucleotide sequence ID" value="XM_010911936.1"/>
</dbReference>
<dbReference type="PANTHER" id="PTHR37984">
    <property type="entry name" value="PROTEIN CBG26694"/>
    <property type="match status" value="1"/>
</dbReference>
<keyword evidence="1" id="KW-1185">Reference proteome</keyword>
<reference evidence="2" key="1">
    <citation type="submission" date="2025-08" db="UniProtKB">
        <authorList>
            <consortium name="RefSeq"/>
        </authorList>
    </citation>
    <scope>IDENTIFICATION</scope>
</reference>
<evidence type="ECO:0000313" key="1">
    <source>
        <dbReference type="Proteomes" id="UP000504607"/>
    </source>
</evidence>
<gene>
    <name evidence="2" type="primary">LOC105036174</name>
</gene>